<evidence type="ECO:0008006" key="3">
    <source>
        <dbReference type="Google" id="ProtNLM"/>
    </source>
</evidence>
<accession>A0A6A7A235</accession>
<dbReference type="OrthoDB" id="3556572at2759"/>
<proteinExistence type="predicted"/>
<dbReference type="InterPro" id="IPR032675">
    <property type="entry name" value="LRR_dom_sf"/>
</dbReference>
<dbReference type="Gene3D" id="3.80.10.10">
    <property type="entry name" value="Ribonuclease Inhibitor"/>
    <property type="match status" value="1"/>
</dbReference>
<reference evidence="1" key="1">
    <citation type="journal article" date="2020" name="Stud. Mycol.">
        <title>101 Dothideomycetes genomes: a test case for predicting lifestyles and emergence of pathogens.</title>
        <authorList>
            <person name="Haridas S."/>
            <person name="Albert R."/>
            <person name="Binder M."/>
            <person name="Bloem J."/>
            <person name="Labutti K."/>
            <person name="Salamov A."/>
            <person name="Andreopoulos B."/>
            <person name="Baker S."/>
            <person name="Barry K."/>
            <person name="Bills G."/>
            <person name="Bluhm B."/>
            <person name="Cannon C."/>
            <person name="Castanera R."/>
            <person name="Culley D."/>
            <person name="Daum C."/>
            <person name="Ezra D."/>
            <person name="Gonzalez J."/>
            <person name="Henrissat B."/>
            <person name="Kuo A."/>
            <person name="Liang C."/>
            <person name="Lipzen A."/>
            <person name="Lutzoni F."/>
            <person name="Magnuson J."/>
            <person name="Mondo S."/>
            <person name="Nolan M."/>
            <person name="Ohm R."/>
            <person name="Pangilinan J."/>
            <person name="Park H.-J."/>
            <person name="Ramirez L."/>
            <person name="Alfaro M."/>
            <person name="Sun H."/>
            <person name="Tritt A."/>
            <person name="Yoshinaga Y."/>
            <person name="Zwiers L.-H."/>
            <person name="Turgeon B."/>
            <person name="Goodwin S."/>
            <person name="Spatafora J."/>
            <person name="Crous P."/>
            <person name="Grigoriev I."/>
        </authorList>
    </citation>
    <scope>NUCLEOTIDE SEQUENCE</scope>
    <source>
        <strain evidence="1">CBS 113818</strain>
    </source>
</reference>
<dbReference type="EMBL" id="MU006224">
    <property type="protein sequence ID" value="KAF2827321.1"/>
    <property type="molecule type" value="Genomic_DNA"/>
</dbReference>
<evidence type="ECO:0000313" key="1">
    <source>
        <dbReference type="EMBL" id="KAF2827321.1"/>
    </source>
</evidence>
<keyword evidence="2" id="KW-1185">Reference proteome</keyword>
<organism evidence="1 2">
    <name type="scientific">Ophiobolus disseminans</name>
    <dbReference type="NCBI Taxonomy" id="1469910"/>
    <lineage>
        <taxon>Eukaryota</taxon>
        <taxon>Fungi</taxon>
        <taxon>Dikarya</taxon>
        <taxon>Ascomycota</taxon>
        <taxon>Pezizomycotina</taxon>
        <taxon>Dothideomycetes</taxon>
        <taxon>Pleosporomycetidae</taxon>
        <taxon>Pleosporales</taxon>
        <taxon>Pleosporineae</taxon>
        <taxon>Phaeosphaeriaceae</taxon>
        <taxon>Ophiobolus</taxon>
    </lineage>
</organism>
<dbReference type="AlphaFoldDB" id="A0A6A7A235"/>
<evidence type="ECO:0000313" key="2">
    <source>
        <dbReference type="Proteomes" id="UP000799424"/>
    </source>
</evidence>
<protein>
    <recommendedName>
        <fullName evidence="3">F-box domain-containing protein</fullName>
    </recommendedName>
</protein>
<sequence>MEDKSGLLRLPLVILQLIFEESGRTAFFNIRLVSRACRNESEYLFFRSVALYDDTRIAKTFSMELISRIELLGKHVRHLTIGPFADEEWFYFTLTPLLEDVLKSLETLQSLTWNSERAIRPDILRTFHERHPSAKLQLMLKDRSLTPLSSTLLSSPQLHSLDISIYCVRGSATCGHSEAEFIKQSIAKSSLKVLSLAVKSLASPIQRRMFLQWDYVRYGFFNFNLQEGDRFPALEELRLGYDMNNVLTAENCEMWAKATSWHQLRKLDLSRGSPRHFLASLTDRAPNLESLKFGLNRPHSRTADLHPLHIGLPSLVGFIASITALRELDFGAHKMEHFMAVLPLMLENSKGSLRKLIIHCRFHEENVWQAEQYVDVLTQAPGLEYLKAQIQEDTVEGSWVGSARFMHPREKYQTAVKDLYEYPAGRHLQRGQRVRRLDLDD</sequence>
<dbReference type="SUPFAM" id="SSF52047">
    <property type="entry name" value="RNI-like"/>
    <property type="match status" value="1"/>
</dbReference>
<dbReference type="Proteomes" id="UP000799424">
    <property type="component" value="Unassembled WGS sequence"/>
</dbReference>
<gene>
    <name evidence="1" type="ORF">CC86DRAFT_291154</name>
</gene>
<name>A0A6A7A235_9PLEO</name>